<reference evidence="3 4" key="2">
    <citation type="submission" date="2016-10" db="EMBL/GenBank/DDBJ databases">
        <authorList>
            <person name="de Groot N.N."/>
        </authorList>
    </citation>
    <scope>NUCLEOTIDE SEQUENCE [LARGE SCALE GENOMIC DNA]</scope>
    <source>
        <strain evidence="3 4">BS2772</strain>
    </source>
</reference>
<dbReference type="InterPro" id="IPR025528">
    <property type="entry name" value="BrnA_antitoxin"/>
</dbReference>
<keyword evidence="5" id="KW-1185">Reference proteome</keyword>
<protein>
    <submittedName>
        <fullName evidence="3">BrnA antitoxin of type II toxin-antitoxin system</fullName>
    </submittedName>
</protein>
<dbReference type="Proteomes" id="UP000182470">
    <property type="component" value="Chromosome I"/>
</dbReference>
<name>A0A1H0CV17_9PSED</name>
<accession>A0A1H0CV17</accession>
<proteinExistence type="predicted"/>
<dbReference type="EMBL" id="LT629704">
    <property type="protein sequence ID" value="SDN61732.1"/>
    <property type="molecule type" value="Genomic_DNA"/>
</dbReference>
<evidence type="ECO:0000313" key="4">
    <source>
        <dbReference type="Proteomes" id="UP000182470"/>
    </source>
</evidence>
<evidence type="ECO:0000313" key="5">
    <source>
        <dbReference type="Proteomes" id="UP000748067"/>
    </source>
</evidence>
<evidence type="ECO:0000313" key="3">
    <source>
        <dbReference type="EMBL" id="SDN61732.1"/>
    </source>
</evidence>
<evidence type="ECO:0000256" key="1">
    <source>
        <dbReference type="SAM" id="MobiDB-lite"/>
    </source>
</evidence>
<feature type="region of interest" description="Disordered" evidence="1">
    <location>
        <begin position="110"/>
        <end position="129"/>
    </location>
</feature>
<dbReference type="AlphaFoldDB" id="A0A1H0CV17"/>
<dbReference type="Pfam" id="PF14384">
    <property type="entry name" value="BrnA_antitoxin"/>
    <property type="match status" value="1"/>
</dbReference>
<dbReference type="EMBL" id="JXDI01000004">
    <property type="protein sequence ID" value="KAF2406178.1"/>
    <property type="molecule type" value="Genomic_DNA"/>
</dbReference>
<dbReference type="RefSeq" id="WP_083359524.1">
    <property type="nucleotide sequence ID" value="NZ_JBJGXR010000092.1"/>
</dbReference>
<dbReference type="OrthoDB" id="5297245at2"/>
<organism evidence="3 4">
    <name type="scientific">Pseudomonas antarctica</name>
    <dbReference type="NCBI Taxonomy" id="219572"/>
    <lineage>
        <taxon>Bacteria</taxon>
        <taxon>Pseudomonadati</taxon>
        <taxon>Pseudomonadota</taxon>
        <taxon>Gammaproteobacteria</taxon>
        <taxon>Pseudomonadales</taxon>
        <taxon>Pseudomonadaceae</taxon>
        <taxon>Pseudomonas</taxon>
    </lineage>
</organism>
<evidence type="ECO:0000313" key="2">
    <source>
        <dbReference type="EMBL" id="KAF2406178.1"/>
    </source>
</evidence>
<gene>
    <name evidence="2" type="ORF">PSAN_54030</name>
    <name evidence="3" type="ORF">SAMN04490179_5087</name>
</gene>
<reference evidence="2 5" key="1">
    <citation type="submission" date="2015-01" db="EMBL/GenBank/DDBJ databases">
        <title>Genome Sequence of Pseudomonas antarctica CMS 35.</title>
        <authorList>
            <person name="Voget S."/>
            <person name="Chow J."/>
            <person name="Daniel R."/>
            <person name="Streit W."/>
        </authorList>
    </citation>
    <scope>NUCLEOTIDE SEQUENCE [LARGE SCALE GENOMIC DNA]</scope>
    <source>
        <strain evidence="2 5">CMS 35</strain>
    </source>
</reference>
<dbReference type="Proteomes" id="UP000748067">
    <property type="component" value="Unassembled WGS sequence"/>
</dbReference>
<sequence>MKSEYDFSEATRGQIASSKGKTRITIMLDDAVIEAARDRAENAGTGYQTIINNLLRQALVPETHKLTSPTVKKPASKSRTTISRTEVAILEQKMASLVIEMQLFLDNPEHKAPKAKVAGQKKTQMADAD</sequence>